<dbReference type="RefSeq" id="WP_244289994.1">
    <property type="nucleotide sequence ID" value="NZ_FXTA01000004.1"/>
</dbReference>
<name>A0A521EEG9_9FLAO</name>
<dbReference type="EMBL" id="FXTA01000004">
    <property type="protein sequence ID" value="SMO81851.1"/>
    <property type="molecule type" value="Genomic_DNA"/>
</dbReference>
<reference evidence="1 2" key="1">
    <citation type="submission" date="2017-05" db="EMBL/GenBank/DDBJ databases">
        <authorList>
            <person name="Varghese N."/>
            <person name="Submissions S."/>
        </authorList>
    </citation>
    <scope>NUCLEOTIDE SEQUENCE [LARGE SCALE GENOMIC DNA]</scope>
    <source>
        <strain evidence="1 2">DSM 19382</strain>
    </source>
</reference>
<dbReference type="Pfam" id="PF08811">
    <property type="entry name" value="DUF1800"/>
    <property type="match status" value="1"/>
</dbReference>
<dbReference type="AlphaFoldDB" id="A0A521EEG9"/>
<evidence type="ECO:0000313" key="2">
    <source>
        <dbReference type="Proteomes" id="UP000317289"/>
    </source>
</evidence>
<gene>
    <name evidence="1" type="ORF">SAMN06265349_104390</name>
</gene>
<dbReference type="InterPro" id="IPR014917">
    <property type="entry name" value="DUF1800"/>
</dbReference>
<proteinExistence type="predicted"/>
<evidence type="ECO:0000313" key="1">
    <source>
        <dbReference type="EMBL" id="SMO81851.1"/>
    </source>
</evidence>
<protein>
    <submittedName>
        <fullName evidence="1">Uncharacterized conserved protein, DUF1800 family</fullName>
    </submittedName>
</protein>
<dbReference type="Proteomes" id="UP000317289">
    <property type="component" value="Unassembled WGS sequence"/>
</dbReference>
<sequence length="466" mass="54571">MMKKSNLWSLRLGFSGKQATQIEELGLEKFLKHSYDSKFDKNLPSFLDDDPKTLIELKAFKELVKNADSEAKKKILKKEVYSAIELRRWWIDKMRTDEFPLRENMVCFWHNHFVSTSQKVKVNYWIYQHNMILRENAFGNFKELTKQIIKSNAMVKYLDNVDNKKEKYNENLSRELLELFTIGIGNYSESDIKNGAKALAGLNYGDEGAVYRRFSEDNSDKTYFGKTGNWKADDLVDIIFEQKNIPYLITRKILKWFIYDNPPEDLVTYYGDYFRKKKFESEPLLTKIFTEEYAKENSGNKIKDPLVYIIQLIEELEIKDFDNAMIALFLRQQGMDLYNQVNVKGWDGGNSWLTSQIYLQRNNTADLLCSGRSISKKILNTMSNVDEKPKVEFEKIDVKIDFDATGNNKTIISELSGRLLFNVSEAAQKDMESILKYDFDPKEPHANFAVIRLFNYIAKLPEYQLI</sequence>
<accession>A0A521EEG9</accession>
<organism evidence="1 2">
    <name type="scientific">Flavobacterium resistens</name>
    <dbReference type="NCBI Taxonomy" id="443612"/>
    <lineage>
        <taxon>Bacteria</taxon>
        <taxon>Pseudomonadati</taxon>
        <taxon>Bacteroidota</taxon>
        <taxon>Flavobacteriia</taxon>
        <taxon>Flavobacteriales</taxon>
        <taxon>Flavobacteriaceae</taxon>
        <taxon>Flavobacterium</taxon>
    </lineage>
</organism>